<dbReference type="OrthoDB" id="3789019at2"/>
<keyword evidence="1" id="KW-1133">Transmembrane helix</keyword>
<gene>
    <name evidence="2" type="ORF">SAMN04489727_4471</name>
</gene>
<name>A0A1H4U4H1_9PSEU</name>
<organism evidence="2 3">
    <name type="scientific">Amycolatopsis tolypomycina</name>
    <dbReference type="NCBI Taxonomy" id="208445"/>
    <lineage>
        <taxon>Bacteria</taxon>
        <taxon>Bacillati</taxon>
        <taxon>Actinomycetota</taxon>
        <taxon>Actinomycetes</taxon>
        <taxon>Pseudonocardiales</taxon>
        <taxon>Pseudonocardiaceae</taxon>
        <taxon>Amycolatopsis</taxon>
    </lineage>
</organism>
<protein>
    <submittedName>
        <fullName evidence="2">Uncharacterized protein</fullName>
    </submittedName>
</protein>
<dbReference type="EMBL" id="FNSO01000004">
    <property type="protein sequence ID" value="SEC63124.1"/>
    <property type="molecule type" value="Genomic_DNA"/>
</dbReference>
<feature type="transmembrane region" description="Helical" evidence="1">
    <location>
        <begin position="77"/>
        <end position="98"/>
    </location>
</feature>
<keyword evidence="1" id="KW-0812">Transmembrane</keyword>
<proteinExistence type="predicted"/>
<dbReference type="Proteomes" id="UP000199622">
    <property type="component" value="Unassembled WGS sequence"/>
</dbReference>
<evidence type="ECO:0000313" key="3">
    <source>
        <dbReference type="Proteomes" id="UP000199622"/>
    </source>
</evidence>
<keyword evidence="1" id="KW-0472">Membrane</keyword>
<feature type="transmembrane region" description="Helical" evidence="1">
    <location>
        <begin position="39"/>
        <end position="65"/>
    </location>
</feature>
<evidence type="ECO:0000313" key="2">
    <source>
        <dbReference type="EMBL" id="SEC63124.1"/>
    </source>
</evidence>
<dbReference type="STRING" id="208445.SAMN04489727_4471"/>
<feature type="transmembrane region" description="Helical" evidence="1">
    <location>
        <begin position="118"/>
        <end position="139"/>
    </location>
</feature>
<reference evidence="3" key="1">
    <citation type="submission" date="2016-10" db="EMBL/GenBank/DDBJ databases">
        <authorList>
            <person name="Varghese N."/>
            <person name="Submissions S."/>
        </authorList>
    </citation>
    <scope>NUCLEOTIDE SEQUENCE [LARGE SCALE GENOMIC DNA]</scope>
    <source>
        <strain evidence="3">DSM 44544</strain>
    </source>
</reference>
<accession>A0A1H4U4H1</accession>
<sequence length="156" mass="15939">MTAGVRTRRTPVRPRLAGYLAGVVVNGVLLALINGQPGWAAVPFLTAGFSAVTGVVDLALVTGLITGYVHLWHDPEWLVTVDGLVTTGAGLVALVRIWQVFPLDFGATPVDWAAAARVVLAVGIAGSVLALIAGLVNLVRTGLRRPAGPAGGSSGE</sequence>
<feature type="transmembrane region" description="Helical" evidence="1">
    <location>
        <begin position="16"/>
        <end position="33"/>
    </location>
</feature>
<dbReference type="AlphaFoldDB" id="A0A1H4U4H1"/>
<keyword evidence="3" id="KW-1185">Reference proteome</keyword>
<evidence type="ECO:0000256" key="1">
    <source>
        <dbReference type="SAM" id="Phobius"/>
    </source>
</evidence>